<proteinExistence type="predicted"/>
<protein>
    <submittedName>
        <fullName evidence="1">Uncharacterized protein</fullName>
    </submittedName>
</protein>
<accession>A0A0F9ALK1</accession>
<dbReference type="EMBL" id="LAZR01042045">
    <property type="protein sequence ID" value="KKL10484.1"/>
    <property type="molecule type" value="Genomic_DNA"/>
</dbReference>
<gene>
    <name evidence="1" type="ORF">LCGC14_2555390</name>
</gene>
<reference evidence="1" key="1">
    <citation type="journal article" date="2015" name="Nature">
        <title>Complex archaea that bridge the gap between prokaryotes and eukaryotes.</title>
        <authorList>
            <person name="Spang A."/>
            <person name="Saw J.H."/>
            <person name="Jorgensen S.L."/>
            <person name="Zaremba-Niedzwiedzka K."/>
            <person name="Martijn J."/>
            <person name="Lind A.E."/>
            <person name="van Eijk R."/>
            <person name="Schleper C."/>
            <person name="Guy L."/>
            <person name="Ettema T.J."/>
        </authorList>
    </citation>
    <scope>NUCLEOTIDE SEQUENCE</scope>
</reference>
<organism evidence="1">
    <name type="scientific">marine sediment metagenome</name>
    <dbReference type="NCBI Taxonomy" id="412755"/>
    <lineage>
        <taxon>unclassified sequences</taxon>
        <taxon>metagenomes</taxon>
        <taxon>ecological metagenomes</taxon>
    </lineage>
</organism>
<dbReference type="AlphaFoldDB" id="A0A0F9ALK1"/>
<comment type="caution">
    <text evidence="1">The sequence shown here is derived from an EMBL/GenBank/DDBJ whole genome shotgun (WGS) entry which is preliminary data.</text>
</comment>
<evidence type="ECO:0000313" key="1">
    <source>
        <dbReference type="EMBL" id="KKL10484.1"/>
    </source>
</evidence>
<sequence length="44" mass="5135">MTKLKECYMCGKKYKRLVGPHIKSHGIEIINGIVYHNGVNEVFW</sequence>
<name>A0A0F9ALK1_9ZZZZ</name>